<name>A0AC34RJK6_9BILA</name>
<sequence length="362" mass="41709">MTAYLYHDDFRVNDRRNLKLFVAKFLTFLKPNQDNKMVENVDMQDLSLNESEKEKARELLRKKQELEEELKRINSQLNQSNESANSSVLFTPVTRRRRVNPNFSPANYYDLQTNYQKPEEITFDSSTAFNLRSHFAEGKKEAFFLKNRKCSLAQIKDPKYVKKTYYLGALYGLVQQQLQHSIRLQEGIISDKISESTVVVYHDNVVNLPEHLARKLTIAALGGRSFVSTVSISPDLAENNENAYQVTAELNEQVHILETVSKYVRQCYATGMPKPLDGRFVGIQISNAQVALDVEDAVLLLGGCPIKVDPKKGIPVGLSHLIHDGKDLRDKRMKYFFKVEYNDFFKHLSIEYDRLKLKSVKF</sequence>
<organism evidence="1 2">
    <name type="scientific">Panagrolaimus sp. JU765</name>
    <dbReference type="NCBI Taxonomy" id="591449"/>
    <lineage>
        <taxon>Eukaryota</taxon>
        <taxon>Metazoa</taxon>
        <taxon>Ecdysozoa</taxon>
        <taxon>Nematoda</taxon>
        <taxon>Chromadorea</taxon>
        <taxon>Rhabditida</taxon>
        <taxon>Tylenchina</taxon>
        <taxon>Panagrolaimomorpha</taxon>
        <taxon>Panagrolaimoidea</taxon>
        <taxon>Panagrolaimidae</taxon>
        <taxon>Panagrolaimus</taxon>
    </lineage>
</organism>
<dbReference type="Proteomes" id="UP000887576">
    <property type="component" value="Unplaced"/>
</dbReference>
<protein>
    <submittedName>
        <fullName evidence="2">Uncharacterized protein</fullName>
    </submittedName>
</protein>
<evidence type="ECO:0000313" key="2">
    <source>
        <dbReference type="WBParaSite" id="JU765_v2.g7564.t1"/>
    </source>
</evidence>
<evidence type="ECO:0000313" key="1">
    <source>
        <dbReference type="Proteomes" id="UP000887576"/>
    </source>
</evidence>
<dbReference type="WBParaSite" id="JU765_v2.g7564.t1">
    <property type="protein sequence ID" value="JU765_v2.g7564.t1"/>
    <property type="gene ID" value="JU765_v2.g7564"/>
</dbReference>
<reference evidence="2" key="1">
    <citation type="submission" date="2022-11" db="UniProtKB">
        <authorList>
            <consortium name="WormBaseParasite"/>
        </authorList>
    </citation>
    <scope>IDENTIFICATION</scope>
</reference>
<accession>A0AC34RJK6</accession>
<proteinExistence type="predicted"/>